<evidence type="ECO:0000256" key="10">
    <source>
        <dbReference type="ARBA" id="ARBA00023242"/>
    </source>
</evidence>
<evidence type="ECO:0000256" key="3">
    <source>
        <dbReference type="ARBA" id="ARBA00022723"/>
    </source>
</evidence>
<evidence type="ECO:0000256" key="5">
    <source>
        <dbReference type="ARBA" id="ARBA00022771"/>
    </source>
</evidence>
<dbReference type="Gene3D" id="3.30.160.60">
    <property type="entry name" value="Classic Zinc Finger"/>
    <property type="match status" value="4"/>
</dbReference>
<dbReference type="FunFam" id="3.30.160.60:FF:000538">
    <property type="entry name" value="zinc finger protein 853"/>
    <property type="match status" value="1"/>
</dbReference>
<feature type="domain" description="C2H2-type" evidence="12">
    <location>
        <begin position="204"/>
        <end position="231"/>
    </location>
</feature>
<proteinExistence type="inferred from homology"/>
<evidence type="ECO:0000256" key="9">
    <source>
        <dbReference type="ARBA" id="ARBA00023163"/>
    </source>
</evidence>
<feature type="non-terminal residue" evidence="13">
    <location>
        <position position="313"/>
    </location>
</feature>
<keyword evidence="4" id="KW-0677">Repeat</keyword>
<accession>A0AAV5TXN9</accession>
<keyword evidence="7" id="KW-0805">Transcription regulation</keyword>
<evidence type="ECO:0000256" key="6">
    <source>
        <dbReference type="ARBA" id="ARBA00022833"/>
    </source>
</evidence>
<keyword evidence="10" id="KW-0539">Nucleus</keyword>
<dbReference type="InterPro" id="IPR036236">
    <property type="entry name" value="Znf_C2H2_sf"/>
</dbReference>
<reference evidence="13" key="1">
    <citation type="submission" date="2023-10" db="EMBL/GenBank/DDBJ databases">
        <title>Genome assembly of Pristionchus species.</title>
        <authorList>
            <person name="Yoshida K."/>
            <person name="Sommer R.J."/>
        </authorList>
    </citation>
    <scope>NUCLEOTIDE SEQUENCE</scope>
    <source>
        <strain evidence="13">RS0144</strain>
    </source>
</reference>
<dbReference type="FunFam" id="3.30.160.60:FF:001498">
    <property type="entry name" value="Zinc finger protein 404"/>
    <property type="match status" value="1"/>
</dbReference>
<dbReference type="SUPFAM" id="SSF57667">
    <property type="entry name" value="beta-beta-alpha zinc fingers"/>
    <property type="match status" value="2"/>
</dbReference>
<protein>
    <recommendedName>
        <fullName evidence="12">C2H2-type domain-containing protein</fullName>
    </recommendedName>
</protein>
<keyword evidence="8" id="KW-0238">DNA-binding</keyword>
<dbReference type="GO" id="GO:0003677">
    <property type="term" value="F:DNA binding"/>
    <property type="evidence" value="ECO:0007669"/>
    <property type="project" value="UniProtKB-KW"/>
</dbReference>
<dbReference type="GO" id="GO:0008270">
    <property type="term" value="F:zinc ion binding"/>
    <property type="evidence" value="ECO:0007669"/>
    <property type="project" value="UniProtKB-KW"/>
</dbReference>
<dbReference type="FunFam" id="3.30.160.60:FF:000446">
    <property type="entry name" value="Zinc finger protein"/>
    <property type="match status" value="1"/>
</dbReference>
<keyword evidence="3" id="KW-0479">Metal-binding</keyword>
<keyword evidence="14" id="KW-1185">Reference proteome</keyword>
<evidence type="ECO:0000256" key="1">
    <source>
        <dbReference type="ARBA" id="ARBA00004123"/>
    </source>
</evidence>
<evidence type="ECO:0000313" key="14">
    <source>
        <dbReference type="Proteomes" id="UP001432027"/>
    </source>
</evidence>
<name>A0AAV5TXN9_9BILA</name>
<evidence type="ECO:0000256" key="4">
    <source>
        <dbReference type="ARBA" id="ARBA00022737"/>
    </source>
</evidence>
<dbReference type="PROSITE" id="PS00028">
    <property type="entry name" value="ZINC_FINGER_C2H2_1"/>
    <property type="match status" value="4"/>
</dbReference>
<feature type="domain" description="C2H2-type" evidence="12">
    <location>
        <begin position="288"/>
        <end position="313"/>
    </location>
</feature>
<dbReference type="EMBL" id="BTSX01000005">
    <property type="protein sequence ID" value="GMS99241.1"/>
    <property type="molecule type" value="Genomic_DNA"/>
</dbReference>
<dbReference type="Pfam" id="PF00096">
    <property type="entry name" value="zf-C2H2"/>
    <property type="match status" value="4"/>
</dbReference>
<dbReference type="InterPro" id="IPR050331">
    <property type="entry name" value="Zinc_finger"/>
</dbReference>
<comment type="subcellular location">
    <subcellularLocation>
        <location evidence="1">Nucleus</location>
    </subcellularLocation>
</comment>
<feature type="domain" description="C2H2-type" evidence="12">
    <location>
        <begin position="260"/>
        <end position="287"/>
    </location>
</feature>
<evidence type="ECO:0000256" key="8">
    <source>
        <dbReference type="ARBA" id="ARBA00023125"/>
    </source>
</evidence>
<dbReference type="PROSITE" id="PS50157">
    <property type="entry name" value="ZINC_FINGER_C2H2_2"/>
    <property type="match status" value="4"/>
</dbReference>
<feature type="non-terminal residue" evidence="13">
    <location>
        <position position="1"/>
    </location>
</feature>
<dbReference type="Proteomes" id="UP001432027">
    <property type="component" value="Unassembled WGS sequence"/>
</dbReference>
<keyword evidence="6" id="KW-0862">Zinc</keyword>
<dbReference type="PANTHER" id="PTHR16515">
    <property type="entry name" value="PR DOMAIN ZINC FINGER PROTEIN"/>
    <property type="match status" value="1"/>
</dbReference>
<keyword evidence="9" id="KW-0804">Transcription</keyword>
<organism evidence="13 14">
    <name type="scientific">Pristionchus entomophagus</name>
    <dbReference type="NCBI Taxonomy" id="358040"/>
    <lineage>
        <taxon>Eukaryota</taxon>
        <taxon>Metazoa</taxon>
        <taxon>Ecdysozoa</taxon>
        <taxon>Nematoda</taxon>
        <taxon>Chromadorea</taxon>
        <taxon>Rhabditida</taxon>
        <taxon>Rhabditina</taxon>
        <taxon>Diplogasteromorpha</taxon>
        <taxon>Diplogasteroidea</taxon>
        <taxon>Neodiplogasteridae</taxon>
        <taxon>Pristionchus</taxon>
    </lineage>
</organism>
<evidence type="ECO:0000256" key="11">
    <source>
        <dbReference type="PROSITE-ProRule" id="PRU00042"/>
    </source>
</evidence>
<dbReference type="AlphaFoldDB" id="A0AAV5TXN9"/>
<dbReference type="PANTHER" id="PTHR16515:SF49">
    <property type="entry name" value="GASTRULA ZINC FINGER PROTEIN XLCGF49.1-LIKE-RELATED"/>
    <property type="match status" value="1"/>
</dbReference>
<dbReference type="GO" id="GO:0000122">
    <property type="term" value="P:negative regulation of transcription by RNA polymerase II"/>
    <property type="evidence" value="ECO:0007669"/>
    <property type="project" value="UniProtKB-ARBA"/>
</dbReference>
<sequence length="313" mass="33841">EMAYVGYDYGLVGSGTNPSNPNPFVYSGHAGAAGGYGYDAPFNPQLDHLTVGGGGTETRAPEWRVTTTSTTSLTAPWPVGSRTLPAMNWPSPALGVTQPLTPVHHSSLMLPLPSSSGLLHHHSQQLQPTALLQPTAVHQLQQHGSHLSPLHISLPQIPSNSIAASLQPTPLSIDVGTRPGSSSLSERRIRKAKIEPATSPMRPFACNICGKSFSQAANLTAHRRVHTGEKPFTCPICDRPFSQSSSLVTHKRTHSGERPYQCGQCEKSFTDSSTLTKHLRTHSGHKPYSCNMCLMRFTQSGNLHRHMKTHKNG</sequence>
<feature type="domain" description="C2H2-type" evidence="12">
    <location>
        <begin position="232"/>
        <end position="259"/>
    </location>
</feature>
<gene>
    <name evidence="13" type="ORF">PENTCL1PPCAC_21416</name>
</gene>
<dbReference type="InterPro" id="IPR013087">
    <property type="entry name" value="Znf_C2H2_type"/>
</dbReference>
<evidence type="ECO:0000259" key="12">
    <source>
        <dbReference type="PROSITE" id="PS50157"/>
    </source>
</evidence>
<comment type="caution">
    <text evidence="13">The sequence shown here is derived from an EMBL/GenBank/DDBJ whole genome shotgun (WGS) entry which is preliminary data.</text>
</comment>
<evidence type="ECO:0000256" key="7">
    <source>
        <dbReference type="ARBA" id="ARBA00023015"/>
    </source>
</evidence>
<dbReference type="GO" id="GO:0005634">
    <property type="term" value="C:nucleus"/>
    <property type="evidence" value="ECO:0007669"/>
    <property type="project" value="UniProtKB-SubCell"/>
</dbReference>
<evidence type="ECO:0000256" key="2">
    <source>
        <dbReference type="ARBA" id="ARBA00006991"/>
    </source>
</evidence>
<keyword evidence="5 11" id="KW-0863">Zinc-finger</keyword>
<comment type="similarity">
    <text evidence="2">Belongs to the krueppel C2H2-type zinc-finger protein family.</text>
</comment>
<dbReference type="SMART" id="SM00355">
    <property type="entry name" value="ZnF_C2H2"/>
    <property type="match status" value="4"/>
</dbReference>
<dbReference type="FunFam" id="3.30.160.60:FF:000931">
    <property type="entry name" value="zinc finger protein 697"/>
    <property type="match status" value="1"/>
</dbReference>
<evidence type="ECO:0000313" key="13">
    <source>
        <dbReference type="EMBL" id="GMS99241.1"/>
    </source>
</evidence>